<feature type="transmembrane region" description="Helical" evidence="1">
    <location>
        <begin position="58"/>
        <end position="82"/>
    </location>
</feature>
<evidence type="ECO:0000313" key="2">
    <source>
        <dbReference type="EMBL" id="RPD96494.1"/>
    </source>
</evidence>
<dbReference type="AlphaFoldDB" id="A0A3N4NJJ1"/>
<keyword evidence="1" id="KW-0472">Membrane</keyword>
<dbReference type="Proteomes" id="UP000270856">
    <property type="component" value="Unassembled WGS sequence"/>
</dbReference>
<dbReference type="EMBL" id="RPFJ01000011">
    <property type="protein sequence ID" value="RPD96494.1"/>
    <property type="molecule type" value="Genomic_DNA"/>
</dbReference>
<dbReference type="OrthoDB" id="957977at2"/>
<accession>A0A3N4NJJ1</accession>
<name>A0A3N4NJJ1_9FLAO</name>
<keyword evidence="3" id="KW-1185">Reference proteome</keyword>
<evidence type="ECO:0000313" key="3">
    <source>
        <dbReference type="Proteomes" id="UP000270856"/>
    </source>
</evidence>
<protein>
    <submittedName>
        <fullName evidence="2">DoxX family protein</fullName>
    </submittedName>
</protein>
<keyword evidence="1" id="KW-0812">Transmembrane</keyword>
<feature type="transmembrane region" description="Helical" evidence="1">
    <location>
        <begin position="88"/>
        <end position="107"/>
    </location>
</feature>
<dbReference type="RefSeq" id="WP_123897686.1">
    <property type="nucleotide sequence ID" value="NZ_RPFJ01000011.1"/>
</dbReference>
<proteinExistence type="predicted"/>
<feature type="transmembrane region" description="Helical" evidence="1">
    <location>
        <begin position="114"/>
        <end position="134"/>
    </location>
</feature>
<evidence type="ECO:0000256" key="1">
    <source>
        <dbReference type="SAM" id="Phobius"/>
    </source>
</evidence>
<comment type="caution">
    <text evidence="2">The sequence shown here is derived from an EMBL/GenBank/DDBJ whole genome shotgun (WGS) entry which is preliminary data.</text>
</comment>
<sequence>MENLYNTGIKFAPQLLILVFITITFLQSGIDKITDWKGNVSFLKTHFGKTFLRRSVPLLLLIILIGEVIVGFLSIMGIFQIYITGSTFLGFLATVLASKILLMLLFGQRVAKDYAGAMTIAVYFIVTVFGVYLLG</sequence>
<feature type="transmembrane region" description="Helical" evidence="1">
    <location>
        <begin position="12"/>
        <end position="30"/>
    </location>
</feature>
<keyword evidence="1" id="KW-1133">Transmembrane helix</keyword>
<gene>
    <name evidence="2" type="ORF">EGM88_08995</name>
</gene>
<reference evidence="2 3" key="1">
    <citation type="submission" date="2018-11" db="EMBL/GenBank/DDBJ databases">
        <title>Aureibaculum marinum gen. nov., sp. nov., a member of the family Flavobacteriaceae isolated from the Bohai Sea.</title>
        <authorList>
            <person name="Ji X."/>
        </authorList>
    </citation>
    <scope>NUCLEOTIDE SEQUENCE [LARGE SCALE GENOMIC DNA]</scope>
    <source>
        <strain evidence="2 3">BH-SD17</strain>
    </source>
</reference>
<organism evidence="2 3">
    <name type="scientific">Aureibaculum marinum</name>
    <dbReference type="NCBI Taxonomy" id="2487930"/>
    <lineage>
        <taxon>Bacteria</taxon>
        <taxon>Pseudomonadati</taxon>
        <taxon>Bacteroidota</taxon>
        <taxon>Flavobacteriia</taxon>
        <taxon>Flavobacteriales</taxon>
        <taxon>Flavobacteriaceae</taxon>
        <taxon>Aureibaculum</taxon>
    </lineage>
</organism>